<comment type="caution">
    <text evidence="1">The sequence shown here is derived from an EMBL/GenBank/DDBJ whole genome shotgun (WGS) entry which is preliminary data.</text>
</comment>
<dbReference type="Proteomes" id="UP001156660">
    <property type="component" value="Unassembled WGS sequence"/>
</dbReference>
<evidence type="ECO:0000313" key="2">
    <source>
        <dbReference type="Proteomes" id="UP001156660"/>
    </source>
</evidence>
<name>A0ABQ6AMJ7_9GAMM</name>
<reference evidence="2" key="1">
    <citation type="journal article" date="2019" name="Int. J. Syst. Evol. Microbiol.">
        <title>The Global Catalogue of Microorganisms (GCM) 10K type strain sequencing project: providing services to taxonomists for standard genome sequencing and annotation.</title>
        <authorList>
            <consortium name="The Broad Institute Genomics Platform"/>
            <consortium name="The Broad Institute Genome Sequencing Center for Infectious Disease"/>
            <person name="Wu L."/>
            <person name="Ma J."/>
        </authorList>
    </citation>
    <scope>NUCLEOTIDE SEQUENCE [LARGE SCALE GENOMIC DNA]</scope>
    <source>
        <strain evidence="2">NBRC 105001</strain>
    </source>
</reference>
<accession>A0ABQ6AMJ7</accession>
<evidence type="ECO:0000313" key="1">
    <source>
        <dbReference type="EMBL" id="GLR75179.1"/>
    </source>
</evidence>
<gene>
    <name evidence="1" type="ORF">GCM10007855_20530</name>
</gene>
<organism evidence="1 2">
    <name type="scientific">Aliivibrio sifiae</name>
    <dbReference type="NCBI Taxonomy" id="566293"/>
    <lineage>
        <taxon>Bacteria</taxon>
        <taxon>Pseudomonadati</taxon>
        <taxon>Pseudomonadota</taxon>
        <taxon>Gammaproteobacteria</taxon>
        <taxon>Vibrionales</taxon>
        <taxon>Vibrionaceae</taxon>
        <taxon>Aliivibrio</taxon>
    </lineage>
</organism>
<protein>
    <submittedName>
        <fullName evidence="1">Uncharacterized protein</fullName>
    </submittedName>
</protein>
<proteinExistence type="predicted"/>
<dbReference type="EMBL" id="BSOU01000005">
    <property type="protein sequence ID" value="GLR75179.1"/>
    <property type="molecule type" value="Genomic_DNA"/>
</dbReference>
<sequence length="76" mass="8905">MNGKKLSKKISHRMISHIIKVLNISQHFLSLNKGIKMKNVNYLFHSFLSNSKNEIAQKKPTRSFYKNIVFILSRSQ</sequence>
<keyword evidence="2" id="KW-1185">Reference proteome</keyword>